<comment type="similarity">
    <text evidence="1">Belongs to the peptidase S16 family.</text>
</comment>
<evidence type="ECO:0000313" key="5">
    <source>
        <dbReference type="EMBL" id="MCS0500552.1"/>
    </source>
</evidence>
<keyword evidence="2" id="KW-0472">Membrane</keyword>
<evidence type="ECO:0000259" key="3">
    <source>
        <dbReference type="PROSITE" id="PS50106"/>
    </source>
</evidence>
<comment type="caution">
    <text evidence="5">The sequence shown here is derived from an EMBL/GenBank/DDBJ whole genome shotgun (WGS) entry which is preliminary data.</text>
</comment>
<feature type="domain" description="PDZ" evidence="3">
    <location>
        <begin position="129"/>
        <end position="211"/>
    </location>
</feature>
<name>A0ABT1ZIL0_9MICO</name>
<sequence>MTTGADRGPDSRRQLVGQGLLIVAILAALLLAISPAPYVVERPGPVYDTLGTTEVDGEEVPVLQVDGAESYPTDGRLDLLTVYLDGSHENPLDWFDVVGAWLDPRRAIVPIDAVYPAGQTQDEADQESALDMRTSQQSATAAALGELGVAYESTVVVAAVSAGDPADGMLEIGDEILTVDGEAVASDSELRAAIADAGVGATVSFGIRRDGAEQTVAVTTVARSATDDSPMVGIVPGEDYAFPFDVTINLQDVGGPSAGMMFALGIYDTLTPGALTGGAHIAGTGTIDAAGDVGAIGGIRQKMYGARDAGADWFLAPRDNCGEVVGHIPDGLQVFAVDDLDQAIDVVTAIGAGASTADLARCG</sequence>
<dbReference type="SUPFAM" id="SSF50156">
    <property type="entry name" value="PDZ domain-like"/>
    <property type="match status" value="1"/>
</dbReference>
<comment type="catalytic activity">
    <reaction evidence="1">
        <text>Hydrolysis of proteins in presence of ATP.</text>
        <dbReference type="EC" id="3.4.21.53"/>
    </reaction>
</comment>
<dbReference type="PANTHER" id="PTHR10046">
    <property type="entry name" value="ATP DEPENDENT LON PROTEASE FAMILY MEMBER"/>
    <property type="match status" value="1"/>
</dbReference>
<dbReference type="InterPro" id="IPR008269">
    <property type="entry name" value="Lon_proteolytic"/>
</dbReference>
<dbReference type="InterPro" id="IPR001478">
    <property type="entry name" value="PDZ"/>
</dbReference>
<organism evidence="5 6">
    <name type="scientific">Protaetiibacter mangrovi</name>
    <dbReference type="NCBI Taxonomy" id="2970926"/>
    <lineage>
        <taxon>Bacteria</taxon>
        <taxon>Bacillati</taxon>
        <taxon>Actinomycetota</taxon>
        <taxon>Actinomycetes</taxon>
        <taxon>Micrococcales</taxon>
        <taxon>Microbacteriaceae</taxon>
        <taxon>Protaetiibacter</taxon>
    </lineage>
</organism>
<dbReference type="PROSITE" id="PS50106">
    <property type="entry name" value="PDZ"/>
    <property type="match status" value="1"/>
</dbReference>
<dbReference type="SMART" id="SM00228">
    <property type="entry name" value="PDZ"/>
    <property type="match status" value="1"/>
</dbReference>
<dbReference type="Pfam" id="PF05362">
    <property type="entry name" value="Lon_C"/>
    <property type="match status" value="1"/>
</dbReference>
<keyword evidence="1" id="KW-0720">Serine protease</keyword>
<reference evidence="5 6" key="1">
    <citation type="submission" date="2022-08" db="EMBL/GenBank/DDBJ databases">
        <authorList>
            <person name="Li F."/>
        </authorList>
    </citation>
    <scope>NUCLEOTIDE SEQUENCE [LARGE SCALE GENOMIC DNA]</scope>
    <source>
        <strain evidence="5 6">10F1B-8-1</strain>
    </source>
</reference>
<dbReference type="EMBL" id="JANTHX010000008">
    <property type="protein sequence ID" value="MCS0500552.1"/>
    <property type="molecule type" value="Genomic_DNA"/>
</dbReference>
<keyword evidence="2" id="KW-1133">Transmembrane helix</keyword>
<evidence type="ECO:0000256" key="1">
    <source>
        <dbReference type="PROSITE-ProRule" id="PRU01122"/>
    </source>
</evidence>
<keyword evidence="6" id="KW-1185">Reference proteome</keyword>
<feature type="transmembrane region" description="Helical" evidence="2">
    <location>
        <begin position="20"/>
        <end position="40"/>
    </location>
</feature>
<keyword evidence="1" id="KW-0378">Hydrolase</keyword>
<gene>
    <name evidence="5" type="ORF">NUH29_13440</name>
</gene>
<proteinExistence type="inferred from homology"/>
<dbReference type="PROSITE" id="PS51786">
    <property type="entry name" value="LON_PROTEOLYTIC"/>
    <property type="match status" value="1"/>
</dbReference>
<dbReference type="InterPro" id="IPR027065">
    <property type="entry name" value="Lon_Prtase"/>
</dbReference>
<evidence type="ECO:0000256" key="2">
    <source>
        <dbReference type="SAM" id="Phobius"/>
    </source>
</evidence>
<keyword evidence="2" id="KW-0812">Transmembrane</keyword>
<dbReference type="Pfam" id="PF13180">
    <property type="entry name" value="PDZ_2"/>
    <property type="match status" value="1"/>
</dbReference>
<evidence type="ECO:0000313" key="6">
    <source>
        <dbReference type="Proteomes" id="UP001205337"/>
    </source>
</evidence>
<dbReference type="EC" id="3.4.21.53" evidence="1"/>
<dbReference type="InterPro" id="IPR036034">
    <property type="entry name" value="PDZ_sf"/>
</dbReference>
<protein>
    <recommendedName>
        <fullName evidence="1">endopeptidase La</fullName>
        <ecNumber evidence="1">3.4.21.53</ecNumber>
    </recommendedName>
</protein>
<dbReference type="RefSeq" id="WP_258799732.1">
    <property type="nucleotide sequence ID" value="NZ_JANTHX010000008.1"/>
</dbReference>
<keyword evidence="1" id="KW-0645">Protease</keyword>
<evidence type="ECO:0000259" key="4">
    <source>
        <dbReference type="PROSITE" id="PS51786"/>
    </source>
</evidence>
<dbReference type="SUPFAM" id="SSF54211">
    <property type="entry name" value="Ribosomal protein S5 domain 2-like"/>
    <property type="match status" value="1"/>
</dbReference>
<feature type="active site" evidence="1">
    <location>
        <position position="302"/>
    </location>
</feature>
<feature type="domain" description="Lon proteolytic" evidence="4">
    <location>
        <begin position="252"/>
        <end position="350"/>
    </location>
</feature>
<dbReference type="InterPro" id="IPR014721">
    <property type="entry name" value="Ribsml_uS5_D2-typ_fold_subgr"/>
</dbReference>
<feature type="active site" evidence="1">
    <location>
        <position position="257"/>
    </location>
</feature>
<dbReference type="InterPro" id="IPR020568">
    <property type="entry name" value="Ribosomal_Su5_D2-typ_SF"/>
</dbReference>
<dbReference type="Proteomes" id="UP001205337">
    <property type="component" value="Unassembled WGS sequence"/>
</dbReference>
<dbReference type="Gene3D" id="3.30.230.10">
    <property type="match status" value="1"/>
</dbReference>
<accession>A0ABT1ZIL0</accession>